<evidence type="ECO:0000313" key="1">
    <source>
        <dbReference type="EMBL" id="KAJ9543526.1"/>
    </source>
</evidence>
<evidence type="ECO:0008006" key="3">
    <source>
        <dbReference type="Google" id="ProtNLM"/>
    </source>
</evidence>
<evidence type="ECO:0000313" key="2">
    <source>
        <dbReference type="Proteomes" id="UP001172457"/>
    </source>
</evidence>
<comment type="caution">
    <text evidence="1">The sequence shown here is derived from an EMBL/GenBank/DDBJ whole genome shotgun (WGS) entry which is preliminary data.</text>
</comment>
<reference evidence="1" key="1">
    <citation type="submission" date="2023-03" db="EMBL/GenBank/DDBJ databases">
        <title>Chromosome-scale reference genome and RAD-based genetic map of yellow starthistle (Centaurea solstitialis) reveal putative structural variation and QTLs associated with invader traits.</title>
        <authorList>
            <person name="Reatini B."/>
            <person name="Cang F.A."/>
            <person name="Jiang Q."/>
            <person name="Mckibben M.T.W."/>
            <person name="Barker M.S."/>
            <person name="Rieseberg L.H."/>
            <person name="Dlugosch K.M."/>
        </authorList>
    </citation>
    <scope>NUCLEOTIDE SEQUENCE</scope>
    <source>
        <strain evidence="1">CAN-66</strain>
        <tissue evidence="1">Leaf</tissue>
    </source>
</reference>
<protein>
    <recommendedName>
        <fullName evidence="3">Reverse transcriptase zinc-binding domain-containing protein</fullName>
    </recommendedName>
</protein>
<accession>A0AA38SX38</accession>
<gene>
    <name evidence="1" type="ORF">OSB04_023233</name>
</gene>
<organism evidence="1 2">
    <name type="scientific">Centaurea solstitialis</name>
    <name type="common">yellow star-thistle</name>
    <dbReference type="NCBI Taxonomy" id="347529"/>
    <lineage>
        <taxon>Eukaryota</taxon>
        <taxon>Viridiplantae</taxon>
        <taxon>Streptophyta</taxon>
        <taxon>Embryophyta</taxon>
        <taxon>Tracheophyta</taxon>
        <taxon>Spermatophyta</taxon>
        <taxon>Magnoliopsida</taxon>
        <taxon>eudicotyledons</taxon>
        <taxon>Gunneridae</taxon>
        <taxon>Pentapetalae</taxon>
        <taxon>asterids</taxon>
        <taxon>campanulids</taxon>
        <taxon>Asterales</taxon>
        <taxon>Asteraceae</taxon>
        <taxon>Carduoideae</taxon>
        <taxon>Cardueae</taxon>
        <taxon>Centaureinae</taxon>
        <taxon>Centaurea</taxon>
    </lineage>
</organism>
<keyword evidence="2" id="KW-1185">Reference proteome</keyword>
<sequence length="107" mass="12043">MVLGIGKRPKLFDLLASHCVRQYGINVRLDNDRCPLCNNLPESTSHVFVECEKLKEVQRAVNVWLKVFVINGSHLEDLTISGEASNERYSKFENIKDVILGSMPTPG</sequence>
<dbReference type="AlphaFoldDB" id="A0AA38SX38"/>
<proteinExistence type="predicted"/>
<dbReference type="EMBL" id="JARYMX010000006">
    <property type="protein sequence ID" value="KAJ9543526.1"/>
    <property type="molecule type" value="Genomic_DNA"/>
</dbReference>
<name>A0AA38SX38_9ASTR</name>
<dbReference type="Proteomes" id="UP001172457">
    <property type="component" value="Chromosome 6"/>
</dbReference>